<feature type="non-terminal residue" evidence="10">
    <location>
        <position position="365"/>
    </location>
</feature>
<dbReference type="OrthoDB" id="5986706at2759"/>
<organism evidence="10">
    <name type="scientific">Guillardia theta (strain CCMP2712)</name>
    <name type="common">Cryptophyte</name>
    <dbReference type="NCBI Taxonomy" id="905079"/>
    <lineage>
        <taxon>Eukaryota</taxon>
        <taxon>Cryptophyceae</taxon>
        <taxon>Pyrenomonadales</taxon>
        <taxon>Geminigeraceae</taxon>
        <taxon>Guillardia</taxon>
    </lineage>
</organism>
<keyword evidence="4" id="KW-0862">Zinc</keyword>
<evidence type="ECO:0000313" key="12">
    <source>
        <dbReference type="Proteomes" id="UP000011087"/>
    </source>
</evidence>
<dbReference type="GeneID" id="17290049"/>
<dbReference type="EnsemblProtists" id="EKX33339">
    <property type="protein sequence ID" value="EKX33339"/>
    <property type="gene ID" value="GUITHDRAFT_148007"/>
</dbReference>
<dbReference type="Gene3D" id="3.10.200.10">
    <property type="entry name" value="Alpha carbonic anhydrase"/>
    <property type="match status" value="1"/>
</dbReference>
<evidence type="ECO:0000256" key="7">
    <source>
        <dbReference type="SAM" id="MobiDB-lite"/>
    </source>
</evidence>
<dbReference type="AlphaFoldDB" id="L1IBQ6"/>
<feature type="domain" description="Alpha-carbonic anhydrase" evidence="9">
    <location>
        <begin position="140"/>
        <end position="365"/>
    </location>
</feature>
<evidence type="ECO:0000256" key="8">
    <source>
        <dbReference type="SAM" id="SignalP"/>
    </source>
</evidence>
<dbReference type="PANTHER" id="PTHR18952:SF265">
    <property type="entry name" value="CARBONIC ANHYDRASE"/>
    <property type="match status" value="1"/>
</dbReference>
<dbReference type="SUPFAM" id="SSF51069">
    <property type="entry name" value="Carbonic anhydrase"/>
    <property type="match status" value="1"/>
</dbReference>
<dbReference type="GO" id="GO:0008270">
    <property type="term" value="F:zinc ion binding"/>
    <property type="evidence" value="ECO:0007669"/>
    <property type="project" value="InterPro"/>
</dbReference>
<sequence>MSNINLPQALLICCAITLLSAASSHAAEKRGHDQPYSHTADHSHAMEAVDEGLGGSSSFFAGLVRTSERLREVESKKGEENNAQLLAQMKKARQRQLDKEVQSDYSWDLADEINDSKIAPSDSEAPTESRGRGSRSADEVFWSYRGEHGPQSWGSSFPKCSQELKWQFPANENTKSERGEQEGRKYERPQPLFIHLPVNSRFQNLKPRRKLLAMELFNGHAFEVERLGEEKLYIEGAAYDLREFITHTPSEHWVDGKGFDLEIQLVHVLDMSDYQQPRSSSNSLYVIVSLLFSAAAEGDCPPFLFKLADALPVPAALKPFALADLTKKTSEQPRKLIDSLSFKEIASELGPYLRSYFRYEGSLTT</sequence>
<dbReference type="InterPro" id="IPR001148">
    <property type="entry name" value="CA_dom"/>
</dbReference>
<dbReference type="SMART" id="SM01057">
    <property type="entry name" value="Carb_anhydrase"/>
    <property type="match status" value="1"/>
</dbReference>
<dbReference type="KEGG" id="gtt:GUITHDRAFT_148007"/>
<keyword evidence="8" id="KW-0732">Signal</keyword>
<dbReference type="PANTHER" id="PTHR18952">
    <property type="entry name" value="CARBONIC ANHYDRASE"/>
    <property type="match status" value="1"/>
</dbReference>
<protein>
    <recommendedName>
        <fullName evidence="2">carbonic anhydrase</fullName>
        <ecNumber evidence="2">4.2.1.1</ecNumber>
    </recommendedName>
</protein>
<proteinExistence type="inferred from homology"/>
<evidence type="ECO:0000313" key="10">
    <source>
        <dbReference type="EMBL" id="EKX33339.1"/>
    </source>
</evidence>
<evidence type="ECO:0000256" key="1">
    <source>
        <dbReference type="ARBA" id="ARBA00010718"/>
    </source>
</evidence>
<comment type="similarity">
    <text evidence="1">Belongs to the alpha-carbonic anhydrase family.</text>
</comment>
<evidence type="ECO:0000256" key="4">
    <source>
        <dbReference type="ARBA" id="ARBA00022833"/>
    </source>
</evidence>
<dbReference type="HOGENOM" id="CLU_759905_0_0_1"/>
<dbReference type="GO" id="GO:0004089">
    <property type="term" value="F:carbonate dehydratase activity"/>
    <property type="evidence" value="ECO:0007669"/>
    <property type="project" value="UniProtKB-EC"/>
</dbReference>
<reference evidence="12" key="2">
    <citation type="submission" date="2012-11" db="EMBL/GenBank/DDBJ databases">
        <authorList>
            <person name="Kuo A."/>
            <person name="Curtis B.A."/>
            <person name="Tanifuji G."/>
            <person name="Burki F."/>
            <person name="Gruber A."/>
            <person name="Irimia M."/>
            <person name="Maruyama S."/>
            <person name="Arias M.C."/>
            <person name="Ball S.G."/>
            <person name="Gile G.H."/>
            <person name="Hirakawa Y."/>
            <person name="Hopkins J.F."/>
            <person name="Rensing S.A."/>
            <person name="Schmutz J."/>
            <person name="Symeonidi A."/>
            <person name="Elias M."/>
            <person name="Eveleigh R.J."/>
            <person name="Herman E.K."/>
            <person name="Klute M.J."/>
            <person name="Nakayama T."/>
            <person name="Obornik M."/>
            <person name="Reyes-Prieto A."/>
            <person name="Armbrust E.V."/>
            <person name="Aves S.J."/>
            <person name="Beiko R.G."/>
            <person name="Coutinho P."/>
            <person name="Dacks J.B."/>
            <person name="Durnford D.G."/>
            <person name="Fast N.M."/>
            <person name="Green B.R."/>
            <person name="Grisdale C."/>
            <person name="Hempe F."/>
            <person name="Henrissat B."/>
            <person name="Hoppner M.P."/>
            <person name="Ishida K.-I."/>
            <person name="Kim E."/>
            <person name="Koreny L."/>
            <person name="Kroth P.G."/>
            <person name="Liu Y."/>
            <person name="Malik S.-B."/>
            <person name="Maier U.G."/>
            <person name="McRose D."/>
            <person name="Mock T."/>
            <person name="Neilson J.A."/>
            <person name="Onodera N.T."/>
            <person name="Poole A.M."/>
            <person name="Pritham E.J."/>
            <person name="Richards T.A."/>
            <person name="Rocap G."/>
            <person name="Roy S.W."/>
            <person name="Sarai C."/>
            <person name="Schaack S."/>
            <person name="Shirato S."/>
            <person name="Slamovits C.H."/>
            <person name="Spencer D.F."/>
            <person name="Suzuki S."/>
            <person name="Worden A.Z."/>
            <person name="Zauner S."/>
            <person name="Barry K."/>
            <person name="Bell C."/>
            <person name="Bharti A.K."/>
            <person name="Crow J.A."/>
            <person name="Grimwood J."/>
            <person name="Kramer R."/>
            <person name="Lindquist E."/>
            <person name="Lucas S."/>
            <person name="Salamov A."/>
            <person name="McFadden G.I."/>
            <person name="Lane C.E."/>
            <person name="Keeling P.J."/>
            <person name="Gray M.W."/>
            <person name="Grigoriev I.V."/>
            <person name="Archibald J.M."/>
        </authorList>
    </citation>
    <scope>NUCLEOTIDE SEQUENCE</scope>
    <source>
        <strain evidence="12">CCMP2712</strain>
    </source>
</reference>
<keyword evidence="12" id="KW-1185">Reference proteome</keyword>
<keyword evidence="3" id="KW-0479">Metal-binding</keyword>
<keyword evidence="5" id="KW-0456">Lyase</keyword>
<dbReference type="EMBL" id="JH993146">
    <property type="protein sequence ID" value="EKX33339.1"/>
    <property type="molecule type" value="Genomic_DNA"/>
</dbReference>
<reference evidence="10 12" key="1">
    <citation type="journal article" date="2012" name="Nature">
        <title>Algal genomes reveal evolutionary mosaicism and the fate of nucleomorphs.</title>
        <authorList>
            <consortium name="DOE Joint Genome Institute"/>
            <person name="Curtis B.A."/>
            <person name="Tanifuji G."/>
            <person name="Burki F."/>
            <person name="Gruber A."/>
            <person name="Irimia M."/>
            <person name="Maruyama S."/>
            <person name="Arias M.C."/>
            <person name="Ball S.G."/>
            <person name="Gile G.H."/>
            <person name="Hirakawa Y."/>
            <person name="Hopkins J.F."/>
            <person name="Kuo A."/>
            <person name="Rensing S.A."/>
            <person name="Schmutz J."/>
            <person name="Symeonidi A."/>
            <person name="Elias M."/>
            <person name="Eveleigh R.J."/>
            <person name="Herman E.K."/>
            <person name="Klute M.J."/>
            <person name="Nakayama T."/>
            <person name="Obornik M."/>
            <person name="Reyes-Prieto A."/>
            <person name="Armbrust E.V."/>
            <person name="Aves S.J."/>
            <person name="Beiko R.G."/>
            <person name="Coutinho P."/>
            <person name="Dacks J.B."/>
            <person name="Durnford D.G."/>
            <person name="Fast N.M."/>
            <person name="Green B.R."/>
            <person name="Grisdale C.J."/>
            <person name="Hempel F."/>
            <person name="Henrissat B."/>
            <person name="Hoppner M.P."/>
            <person name="Ishida K."/>
            <person name="Kim E."/>
            <person name="Koreny L."/>
            <person name="Kroth P.G."/>
            <person name="Liu Y."/>
            <person name="Malik S.B."/>
            <person name="Maier U.G."/>
            <person name="McRose D."/>
            <person name="Mock T."/>
            <person name="Neilson J.A."/>
            <person name="Onodera N.T."/>
            <person name="Poole A.M."/>
            <person name="Pritham E.J."/>
            <person name="Richards T.A."/>
            <person name="Rocap G."/>
            <person name="Roy S.W."/>
            <person name="Sarai C."/>
            <person name="Schaack S."/>
            <person name="Shirato S."/>
            <person name="Slamovits C.H."/>
            <person name="Spencer D.F."/>
            <person name="Suzuki S."/>
            <person name="Worden A.Z."/>
            <person name="Zauner S."/>
            <person name="Barry K."/>
            <person name="Bell C."/>
            <person name="Bharti A.K."/>
            <person name="Crow J.A."/>
            <person name="Grimwood J."/>
            <person name="Kramer R."/>
            <person name="Lindquist E."/>
            <person name="Lucas S."/>
            <person name="Salamov A."/>
            <person name="McFadden G.I."/>
            <person name="Lane C.E."/>
            <person name="Keeling P.J."/>
            <person name="Gray M.W."/>
            <person name="Grigoriev I.V."/>
            <person name="Archibald J.M."/>
        </authorList>
    </citation>
    <scope>NUCLEOTIDE SEQUENCE</scope>
    <source>
        <strain evidence="10 12">CCMP2712</strain>
    </source>
</reference>
<evidence type="ECO:0000313" key="11">
    <source>
        <dbReference type="EnsemblProtists" id="EKX33339"/>
    </source>
</evidence>
<feature type="region of interest" description="Disordered" evidence="7">
    <location>
        <begin position="116"/>
        <end position="135"/>
    </location>
</feature>
<name>L1IBQ6_GUITC</name>
<comment type="catalytic activity">
    <reaction evidence="6">
        <text>hydrogencarbonate + H(+) = CO2 + H2O</text>
        <dbReference type="Rhea" id="RHEA:10748"/>
        <dbReference type="ChEBI" id="CHEBI:15377"/>
        <dbReference type="ChEBI" id="CHEBI:15378"/>
        <dbReference type="ChEBI" id="CHEBI:16526"/>
        <dbReference type="ChEBI" id="CHEBI:17544"/>
        <dbReference type="EC" id="4.2.1.1"/>
    </reaction>
</comment>
<dbReference type="Proteomes" id="UP000011087">
    <property type="component" value="Unassembled WGS sequence"/>
</dbReference>
<dbReference type="Pfam" id="PF00194">
    <property type="entry name" value="Carb_anhydrase"/>
    <property type="match status" value="1"/>
</dbReference>
<evidence type="ECO:0000256" key="5">
    <source>
        <dbReference type="ARBA" id="ARBA00023239"/>
    </source>
</evidence>
<gene>
    <name evidence="10" type="ORF">GUITHDRAFT_148007</name>
</gene>
<feature type="signal peptide" evidence="8">
    <location>
        <begin position="1"/>
        <end position="21"/>
    </location>
</feature>
<accession>L1IBQ6</accession>
<evidence type="ECO:0000256" key="2">
    <source>
        <dbReference type="ARBA" id="ARBA00012925"/>
    </source>
</evidence>
<dbReference type="PaxDb" id="55529-EKX33339"/>
<dbReference type="STRING" id="905079.L1IBQ6"/>
<dbReference type="PROSITE" id="PS51144">
    <property type="entry name" value="ALPHA_CA_2"/>
    <property type="match status" value="1"/>
</dbReference>
<dbReference type="RefSeq" id="XP_005820319.1">
    <property type="nucleotide sequence ID" value="XM_005820262.1"/>
</dbReference>
<dbReference type="EC" id="4.2.1.1" evidence="2"/>
<evidence type="ECO:0000259" key="9">
    <source>
        <dbReference type="PROSITE" id="PS51144"/>
    </source>
</evidence>
<evidence type="ECO:0000256" key="6">
    <source>
        <dbReference type="ARBA" id="ARBA00048348"/>
    </source>
</evidence>
<reference evidence="11" key="3">
    <citation type="submission" date="2016-03" db="UniProtKB">
        <authorList>
            <consortium name="EnsemblProtists"/>
        </authorList>
    </citation>
    <scope>IDENTIFICATION</scope>
</reference>
<evidence type="ECO:0000256" key="3">
    <source>
        <dbReference type="ARBA" id="ARBA00022723"/>
    </source>
</evidence>
<feature type="chain" id="PRO_5008769832" description="carbonic anhydrase" evidence="8">
    <location>
        <begin position="22"/>
        <end position="365"/>
    </location>
</feature>
<dbReference type="InterPro" id="IPR036398">
    <property type="entry name" value="CA_dom_sf"/>
</dbReference>
<dbReference type="InterPro" id="IPR023561">
    <property type="entry name" value="Carbonic_anhydrase_a-class"/>
</dbReference>